<feature type="transmembrane region" description="Helical" evidence="8">
    <location>
        <begin position="174"/>
        <end position="191"/>
    </location>
</feature>
<dbReference type="RefSeq" id="WP_166153731.1">
    <property type="nucleotide sequence ID" value="NZ_JAAOIW010000012.1"/>
</dbReference>
<accession>A0ABX0JFE8</accession>
<organism evidence="10 11">
    <name type="scientific">Paenibacillus agricola</name>
    <dbReference type="NCBI Taxonomy" id="2716264"/>
    <lineage>
        <taxon>Bacteria</taxon>
        <taxon>Bacillati</taxon>
        <taxon>Bacillota</taxon>
        <taxon>Bacilli</taxon>
        <taxon>Bacillales</taxon>
        <taxon>Paenibacillaceae</taxon>
        <taxon>Paenibacillus</taxon>
    </lineage>
</organism>
<feature type="domain" description="EamA" evidence="9">
    <location>
        <begin position="148"/>
        <end position="278"/>
    </location>
</feature>
<keyword evidence="7 8" id="KW-0472">Membrane</keyword>
<protein>
    <submittedName>
        <fullName evidence="10">EamA family transporter RarD</fullName>
    </submittedName>
</protein>
<feature type="transmembrane region" description="Helical" evidence="8">
    <location>
        <begin position="145"/>
        <end position="162"/>
    </location>
</feature>
<feature type="transmembrane region" description="Helical" evidence="8">
    <location>
        <begin position="34"/>
        <end position="55"/>
    </location>
</feature>
<feature type="transmembrane region" description="Helical" evidence="8">
    <location>
        <begin position="5"/>
        <end position="22"/>
    </location>
</feature>
<feature type="domain" description="EamA" evidence="9">
    <location>
        <begin position="4"/>
        <end position="138"/>
    </location>
</feature>
<dbReference type="SUPFAM" id="SSF103481">
    <property type="entry name" value="Multidrug resistance efflux transporter EmrE"/>
    <property type="match status" value="2"/>
</dbReference>
<evidence type="ECO:0000256" key="4">
    <source>
        <dbReference type="ARBA" id="ARBA00022475"/>
    </source>
</evidence>
<reference evidence="10" key="1">
    <citation type="submission" date="2020-03" db="EMBL/GenBank/DDBJ databases">
        <title>Draft sequencing of Paenibacilllus sp. S3N08.</title>
        <authorList>
            <person name="Kim D.-U."/>
        </authorList>
    </citation>
    <scope>NUCLEOTIDE SEQUENCE</scope>
    <source>
        <strain evidence="10">S3N08</strain>
    </source>
</reference>
<proteinExistence type="inferred from homology"/>
<feature type="transmembrane region" description="Helical" evidence="8">
    <location>
        <begin position="203"/>
        <end position="224"/>
    </location>
</feature>
<evidence type="ECO:0000256" key="2">
    <source>
        <dbReference type="ARBA" id="ARBA00007362"/>
    </source>
</evidence>
<comment type="caution">
    <text evidence="10">The sequence shown here is derived from an EMBL/GenBank/DDBJ whole genome shotgun (WGS) entry which is preliminary data.</text>
</comment>
<evidence type="ECO:0000313" key="11">
    <source>
        <dbReference type="Proteomes" id="UP001165962"/>
    </source>
</evidence>
<feature type="transmembrane region" description="Helical" evidence="8">
    <location>
        <begin position="99"/>
        <end position="116"/>
    </location>
</feature>
<evidence type="ECO:0000256" key="1">
    <source>
        <dbReference type="ARBA" id="ARBA00004651"/>
    </source>
</evidence>
<evidence type="ECO:0000256" key="6">
    <source>
        <dbReference type="ARBA" id="ARBA00022989"/>
    </source>
</evidence>
<dbReference type="Gene3D" id="1.10.3730.20">
    <property type="match status" value="1"/>
</dbReference>
<dbReference type="Pfam" id="PF00892">
    <property type="entry name" value="EamA"/>
    <property type="match status" value="2"/>
</dbReference>
<feature type="transmembrane region" description="Helical" evidence="8">
    <location>
        <begin position="231"/>
        <end position="256"/>
    </location>
</feature>
<keyword evidence="5 8" id="KW-0812">Transmembrane</keyword>
<dbReference type="Proteomes" id="UP001165962">
    <property type="component" value="Unassembled WGS sequence"/>
</dbReference>
<dbReference type="EMBL" id="JAAOIW010000012">
    <property type="protein sequence ID" value="NHN33418.1"/>
    <property type="molecule type" value="Genomic_DNA"/>
</dbReference>
<keyword evidence="6 8" id="KW-1133">Transmembrane helix</keyword>
<keyword evidence="3" id="KW-0813">Transport</keyword>
<evidence type="ECO:0000256" key="3">
    <source>
        <dbReference type="ARBA" id="ARBA00022448"/>
    </source>
</evidence>
<comment type="subcellular location">
    <subcellularLocation>
        <location evidence="1">Cell membrane</location>
        <topology evidence="1">Multi-pass membrane protein</topology>
    </subcellularLocation>
</comment>
<evidence type="ECO:0000313" key="10">
    <source>
        <dbReference type="EMBL" id="NHN33418.1"/>
    </source>
</evidence>
<dbReference type="PANTHER" id="PTHR22911">
    <property type="entry name" value="ACYL-MALONYL CONDENSING ENZYME-RELATED"/>
    <property type="match status" value="1"/>
</dbReference>
<dbReference type="InterPro" id="IPR037185">
    <property type="entry name" value="EmrE-like"/>
</dbReference>
<dbReference type="InterPro" id="IPR000620">
    <property type="entry name" value="EamA_dom"/>
</dbReference>
<feature type="transmembrane region" description="Helical" evidence="8">
    <location>
        <begin position="67"/>
        <end position="87"/>
    </location>
</feature>
<feature type="transmembrane region" description="Helical" evidence="8">
    <location>
        <begin position="262"/>
        <end position="281"/>
    </location>
</feature>
<keyword evidence="11" id="KW-1185">Reference proteome</keyword>
<comment type="similarity">
    <text evidence="2">Belongs to the EamA transporter family.</text>
</comment>
<evidence type="ECO:0000256" key="7">
    <source>
        <dbReference type="ARBA" id="ARBA00023136"/>
    </source>
</evidence>
<gene>
    <name evidence="10" type="primary">rarD</name>
    <name evidence="10" type="ORF">G9U52_26755</name>
</gene>
<name>A0ABX0JFE8_9BACL</name>
<evidence type="ECO:0000256" key="5">
    <source>
        <dbReference type="ARBA" id="ARBA00022692"/>
    </source>
</evidence>
<evidence type="ECO:0000256" key="8">
    <source>
        <dbReference type="SAM" id="Phobius"/>
    </source>
</evidence>
<keyword evidence="4" id="KW-1003">Cell membrane</keyword>
<dbReference type="InterPro" id="IPR004626">
    <property type="entry name" value="RarD"/>
</dbReference>
<evidence type="ECO:0000259" key="9">
    <source>
        <dbReference type="Pfam" id="PF00892"/>
    </source>
</evidence>
<dbReference type="PANTHER" id="PTHR22911:SF137">
    <property type="entry name" value="SOLUTE CARRIER FAMILY 35 MEMBER G2-RELATED"/>
    <property type="match status" value="1"/>
</dbReference>
<sequence>MKQGIIYAVFSYLTWGLLPLYWRIFTAMPAWEILAHRIVWSFVFVAILVTFAKQWKQLKGVVANRRSRIAVVLCSLLISLNWLLFIWAVNNHQVLETSLGYYMNPLISVLLAVVFLKERLSPGQWFSILLAGSGVLIMAIQYGHIPWIAIALAVSFALYGLAKKAAKLDILLGLTWETIVVLPISLGYLLYIQAQGTSTFTDLSGTSVVLLMLSGVATALPLFWFAKATKLLPLSLVGFIQYIAPTTSLLLAIFLFNEPFTQWQLISFSLIWLSLIVYTLASFKKSNANRRLAEIQKVS</sequence>
<dbReference type="NCBIfam" id="TIGR00688">
    <property type="entry name" value="rarD"/>
    <property type="match status" value="1"/>
</dbReference>